<keyword evidence="3" id="KW-1185">Reference proteome</keyword>
<dbReference type="Proteomes" id="UP001501676">
    <property type="component" value="Unassembled WGS sequence"/>
</dbReference>
<gene>
    <name evidence="2" type="ORF">GCM10020369_31530</name>
</gene>
<dbReference type="PANTHER" id="PTHR43798:SF33">
    <property type="entry name" value="HYDROLASE, PUTATIVE (AFU_ORTHOLOGUE AFUA_2G14860)-RELATED"/>
    <property type="match status" value="1"/>
</dbReference>
<name>A0ABP6SYS4_9ACTN</name>
<feature type="domain" description="AB hydrolase-1" evidence="1">
    <location>
        <begin position="33"/>
        <end position="141"/>
    </location>
</feature>
<dbReference type="PANTHER" id="PTHR43798">
    <property type="entry name" value="MONOACYLGLYCEROL LIPASE"/>
    <property type="match status" value="1"/>
</dbReference>
<proteinExistence type="predicted"/>
<dbReference type="InterPro" id="IPR050266">
    <property type="entry name" value="AB_hydrolase_sf"/>
</dbReference>
<accession>A0ABP6SYS4</accession>
<dbReference type="InterPro" id="IPR029058">
    <property type="entry name" value="AB_hydrolase_fold"/>
</dbReference>
<dbReference type="InterPro" id="IPR000073">
    <property type="entry name" value="AB_hydrolase_1"/>
</dbReference>
<dbReference type="EMBL" id="BAAAYN010000019">
    <property type="protein sequence ID" value="GAA3387784.1"/>
    <property type="molecule type" value="Genomic_DNA"/>
</dbReference>
<dbReference type="Gene3D" id="3.40.50.1820">
    <property type="entry name" value="alpha/beta hydrolase"/>
    <property type="match status" value="1"/>
</dbReference>
<evidence type="ECO:0000313" key="2">
    <source>
        <dbReference type="EMBL" id="GAA3387784.1"/>
    </source>
</evidence>
<sequence length="303" mass="31869">MTALALPPSARADGRIATPAGILAYTTAGTGEPLLLVHGLGGTRRTWRHLIDSLATTHTVIAVDLPGHGQSDSPAGDYSLGAHASALRDLLAALGHSSATLVGHSLGGGVALQFAYQFPERTDRVVLISSGGLGAEVSPMLRVATLPGAATLVAGLGRLPVGLTRRILPLISVVPGVIAREDARSVAEDLRGMARAQQRRAFLRTARSVIDWRGQTVSASRQLGLLADLPVLVTWGGRDRTIPPHHHRTLVQQLPDAHSLEIANAGHYPHETAPAQILPAIHAFLRTTQPYRPALPVPRTSSG</sequence>
<dbReference type="GO" id="GO:0016787">
    <property type="term" value="F:hydrolase activity"/>
    <property type="evidence" value="ECO:0007669"/>
    <property type="project" value="UniProtKB-KW"/>
</dbReference>
<reference evidence="3" key="1">
    <citation type="journal article" date="2019" name="Int. J. Syst. Evol. Microbiol.">
        <title>The Global Catalogue of Microorganisms (GCM) 10K type strain sequencing project: providing services to taxonomists for standard genome sequencing and annotation.</title>
        <authorList>
            <consortium name="The Broad Institute Genomics Platform"/>
            <consortium name="The Broad Institute Genome Sequencing Center for Infectious Disease"/>
            <person name="Wu L."/>
            <person name="Ma J."/>
        </authorList>
    </citation>
    <scope>NUCLEOTIDE SEQUENCE [LARGE SCALE GENOMIC DNA]</scope>
    <source>
        <strain evidence="3">JCM 9458</strain>
    </source>
</reference>
<evidence type="ECO:0000313" key="3">
    <source>
        <dbReference type="Proteomes" id="UP001501676"/>
    </source>
</evidence>
<protein>
    <submittedName>
        <fullName evidence="2">Alpha/beta fold hydrolase</fullName>
    </submittedName>
</protein>
<organism evidence="2 3">
    <name type="scientific">Cryptosporangium minutisporangium</name>
    <dbReference type="NCBI Taxonomy" id="113569"/>
    <lineage>
        <taxon>Bacteria</taxon>
        <taxon>Bacillati</taxon>
        <taxon>Actinomycetota</taxon>
        <taxon>Actinomycetes</taxon>
        <taxon>Cryptosporangiales</taxon>
        <taxon>Cryptosporangiaceae</taxon>
        <taxon>Cryptosporangium</taxon>
    </lineage>
</organism>
<comment type="caution">
    <text evidence="2">The sequence shown here is derived from an EMBL/GenBank/DDBJ whole genome shotgun (WGS) entry which is preliminary data.</text>
</comment>
<feature type="domain" description="AB hydrolase-1" evidence="1">
    <location>
        <begin position="212"/>
        <end position="274"/>
    </location>
</feature>
<dbReference type="RefSeq" id="WP_345728848.1">
    <property type="nucleotide sequence ID" value="NZ_BAAAYN010000019.1"/>
</dbReference>
<dbReference type="PRINTS" id="PR00111">
    <property type="entry name" value="ABHYDROLASE"/>
</dbReference>
<keyword evidence="2" id="KW-0378">Hydrolase</keyword>
<dbReference type="Pfam" id="PF00561">
    <property type="entry name" value="Abhydrolase_1"/>
    <property type="match status" value="2"/>
</dbReference>
<evidence type="ECO:0000259" key="1">
    <source>
        <dbReference type="Pfam" id="PF00561"/>
    </source>
</evidence>
<dbReference type="SUPFAM" id="SSF53474">
    <property type="entry name" value="alpha/beta-Hydrolases"/>
    <property type="match status" value="1"/>
</dbReference>